<dbReference type="AlphaFoldDB" id="A0A2I0QXK6"/>
<dbReference type="OrthoDB" id="9790239at2"/>
<dbReference type="GO" id="GO:0015627">
    <property type="term" value="C:type II protein secretion system complex"/>
    <property type="evidence" value="ECO:0007669"/>
    <property type="project" value="TreeGrafter"/>
</dbReference>
<accession>A0A2I0QXK6</accession>
<dbReference type="Gene3D" id="1.10.150.280">
    <property type="entry name" value="AF1531-like domain"/>
    <property type="match status" value="1"/>
</dbReference>
<dbReference type="GO" id="GO:0015628">
    <property type="term" value="P:protein secretion by the type II secretion system"/>
    <property type="evidence" value="ECO:0007669"/>
    <property type="project" value="TreeGrafter"/>
</dbReference>
<reference evidence="3 4" key="1">
    <citation type="submission" date="2017-06" db="EMBL/GenBank/DDBJ databases">
        <title>the draft geome sequence of Illustriluteabacillus marina B3227.</title>
        <authorList>
            <person name="He R.-H."/>
            <person name="Du Z.-J."/>
        </authorList>
    </citation>
    <scope>NUCLEOTIDE SEQUENCE [LARGE SCALE GENOMIC DNA]</scope>
    <source>
        <strain evidence="3 4">B3227</strain>
    </source>
</reference>
<keyword evidence="1" id="KW-1133">Transmembrane helix</keyword>
<feature type="domain" description="Helix-hairpin-helix DNA-binding motif class 1" evidence="2">
    <location>
        <begin position="172"/>
        <end position="191"/>
    </location>
</feature>
<dbReference type="SMART" id="SM00278">
    <property type="entry name" value="HhH1"/>
    <property type="match status" value="2"/>
</dbReference>
<dbReference type="InterPro" id="IPR051675">
    <property type="entry name" value="Endo/Exo/Phosphatase_dom_1"/>
</dbReference>
<sequence length="195" mass="21831">MPIQPKWLVFIVSSVILIFIAIFYLSNEKEEGIVIESFASEDALEENRSSEVEQEEISTKLVVDVKGEVREPGVYEMEEGDRVKDVIATAGGLSEGADSYSVNLAQKLYDEMVVIVPNKENSVLNQAKGHDDRIRINQASLNDLTSLPGIGEQKAQQIIQYREENGPFRQVEDLLEISGIGEKTLDKLRELIIVH</sequence>
<dbReference type="NCBIfam" id="TIGR00426">
    <property type="entry name" value="competence protein ComEA helix-hairpin-helix repeat region"/>
    <property type="match status" value="1"/>
</dbReference>
<dbReference type="Proteomes" id="UP000243524">
    <property type="component" value="Unassembled WGS sequence"/>
</dbReference>
<dbReference type="PANTHER" id="PTHR21180">
    <property type="entry name" value="ENDONUCLEASE/EXONUCLEASE/PHOSPHATASE FAMILY DOMAIN-CONTAINING PROTEIN 1"/>
    <property type="match status" value="1"/>
</dbReference>
<protein>
    <submittedName>
        <fullName evidence="3">Competence protein ComE</fullName>
    </submittedName>
</protein>
<dbReference type="Pfam" id="PF12836">
    <property type="entry name" value="HHH_3"/>
    <property type="match status" value="1"/>
</dbReference>
<dbReference type="GO" id="GO:0006281">
    <property type="term" value="P:DNA repair"/>
    <property type="evidence" value="ECO:0007669"/>
    <property type="project" value="InterPro"/>
</dbReference>
<dbReference type="InterPro" id="IPR019554">
    <property type="entry name" value="Soluble_ligand-bd"/>
</dbReference>
<evidence type="ECO:0000313" key="3">
    <source>
        <dbReference type="EMBL" id="PKR79054.1"/>
    </source>
</evidence>
<dbReference type="Pfam" id="PF10531">
    <property type="entry name" value="SLBB"/>
    <property type="match status" value="1"/>
</dbReference>
<evidence type="ECO:0000313" key="4">
    <source>
        <dbReference type="Proteomes" id="UP000243524"/>
    </source>
</evidence>
<keyword evidence="1" id="KW-0472">Membrane</keyword>
<evidence type="ECO:0000256" key="1">
    <source>
        <dbReference type="SAM" id="Phobius"/>
    </source>
</evidence>
<keyword evidence="1" id="KW-0812">Transmembrane</keyword>
<dbReference type="InterPro" id="IPR010994">
    <property type="entry name" value="RuvA_2-like"/>
</dbReference>
<dbReference type="RefSeq" id="WP_101330798.1">
    <property type="nucleotide sequence ID" value="NZ_PJNH01000001.1"/>
</dbReference>
<comment type="caution">
    <text evidence="3">The sequence shown here is derived from an EMBL/GenBank/DDBJ whole genome shotgun (WGS) entry which is preliminary data.</text>
</comment>
<dbReference type="SUPFAM" id="SSF47781">
    <property type="entry name" value="RuvA domain 2-like"/>
    <property type="match status" value="1"/>
</dbReference>
<feature type="transmembrane region" description="Helical" evidence="1">
    <location>
        <begin position="7"/>
        <end position="25"/>
    </location>
</feature>
<dbReference type="InterPro" id="IPR003583">
    <property type="entry name" value="Hlx-hairpin-Hlx_DNA-bd_motif"/>
</dbReference>
<dbReference type="PANTHER" id="PTHR21180:SF32">
    <property type="entry name" value="ENDONUCLEASE_EXONUCLEASE_PHOSPHATASE FAMILY DOMAIN-CONTAINING PROTEIN 1"/>
    <property type="match status" value="1"/>
</dbReference>
<keyword evidence="4" id="KW-1185">Reference proteome</keyword>
<evidence type="ECO:0000259" key="2">
    <source>
        <dbReference type="SMART" id="SM00278"/>
    </source>
</evidence>
<proteinExistence type="predicted"/>
<dbReference type="InterPro" id="IPR004509">
    <property type="entry name" value="Competence_ComEA_HhH"/>
</dbReference>
<name>A0A2I0QXK6_9BACI</name>
<organism evidence="3 4">
    <name type="scientific">Halalkalibacillus sediminis</name>
    <dbReference type="NCBI Taxonomy" id="2018042"/>
    <lineage>
        <taxon>Bacteria</taxon>
        <taxon>Bacillati</taxon>
        <taxon>Bacillota</taxon>
        <taxon>Bacilli</taxon>
        <taxon>Bacillales</taxon>
        <taxon>Bacillaceae</taxon>
        <taxon>Halalkalibacillus</taxon>
    </lineage>
</organism>
<feature type="domain" description="Helix-hairpin-helix DNA-binding motif class 1" evidence="2">
    <location>
        <begin position="142"/>
        <end position="161"/>
    </location>
</feature>
<gene>
    <name evidence="3" type="ORF">CEY16_04695</name>
</gene>
<dbReference type="EMBL" id="PJNH01000001">
    <property type="protein sequence ID" value="PKR79054.1"/>
    <property type="molecule type" value="Genomic_DNA"/>
</dbReference>
<dbReference type="GO" id="GO:0003677">
    <property type="term" value="F:DNA binding"/>
    <property type="evidence" value="ECO:0007669"/>
    <property type="project" value="InterPro"/>
</dbReference>